<name>A0A1X1BRV0_9GAMM</name>
<proteinExistence type="predicted"/>
<dbReference type="OrthoDB" id="7816374at2"/>
<dbReference type="RefSeq" id="WP_094121912.1">
    <property type="nucleotide sequence ID" value="NZ_MLFN01000070.1"/>
</dbReference>
<sequence length="655" mass="72698">MADFSKLPPSLAGYFDAPEGYKGHFGWLCGYSATDDFLENAVDRFSCLNQAARAHHGQIKLALFLDAGNKPISAADVPGVLHCQMKSAPPLNLLHAKVAILGFKPDQAENAWWLRLLVSTGNWTKETLTESIDLVWCLDLSSDALGNVTDDIQQSCADFRAAQNLFEEIASWCDTSLLSLEVNDRLTTGGLAQLDVNAWLNTCRKYARGKPRLVDNRKRSLFNQLKSWLEQPAVAVKRNYLAMGSGFYEGGRGDKSLVPQKIVQLLQDDDLLTKKPEIDLYVNPEACQAVASNVAKLKEQNITVRPPSQLAKTERTLHAKFIFSANYRNVSDTLTQCWLYMGSGNLTGPGFMQRMKTGMGNLEAGVFFSPERLARSRAGKLAPEKTLTWLLPIQSEIDCDALQIPLQAGQEMEERSPHFAPPITWLKWNPLADGQGALHSPGLPGHKITVLASDGTSCPLVQQGFLWQGEMPRWVNITWQSDNGTESAKIPVIDAFGRIAATPLRPLDLEEVLWQLSSFPHTPDVDFADLTSDLTTSTAGSFAINSDDQPVSSQSVRQVMALIEGIAERQTTLPESQWLYWCRSLEQALIQASENSDITRFMDLGINPLSPLKEAPFRPVYAEDDQSDKGQDYLQMLMRIEQAWGVDSLAHFRRA</sequence>
<dbReference type="Gene3D" id="3.30.870.10">
    <property type="entry name" value="Endonuclease Chain A"/>
    <property type="match status" value="1"/>
</dbReference>
<accession>A0A1X1BRV0</accession>
<dbReference type="AlphaFoldDB" id="A0A1X1BRV0"/>
<dbReference type="Proteomes" id="UP000193933">
    <property type="component" value="Unassembled WGS sequence"/>
</dbReference>
<reference evidence="1 2" key="1">
    <citation type="journal article" date="2017" name="Antonie Van Leeuwenhoek">
        <title>Phylogenomic resolution of the bacterial genus Pantoea and its relationship with Erwinia and Tatumella.</title>
        <authorList>
            <person name="Palmer M."/>
            <person name="Steenkamp E.T."/>
            <person name="Coetzee M.P."/>
            <person name="Chan W.Y."/>
            <person name="van Zyl E."/>
            <person name="De Maayer P."/>
            <person name="Coutinho T.A."/>
            <person name="Blom J."/>
            <person name="Smits T.H."/>
            <person name="Duffy B."/>
            <person name="Venter S.N."/>
        </authorList>
    </citation>
    <scope>NUCLEOTIDE SEQUENCE [LARGE SCALE GENOMIC DNA]</scope>
    <source>
        <strain evidence="1 2">LMG 24534</strain>
    </source>
</reference>
<dbReference type="EMBL" id="MLFN01000070">
    <property type="protein sequence ID" value="ORM50876.1"/>
    <property type="molecule type" value="Genomic_DNA"/>
</dbReference>
<organism evidence="1 2">
    <name type="scientific">Pantoea conspicua</name>
    <dbReference type="NCBI Taxonomy" id="472705"/>
    <lineage>
        <taxon>Bacteria</taxon>
        <taxon>Pseudomonadati</taxon>
        <taxon>Pseudomonadota</taxon>
        <taxon>Gammaproteobacteria</taxon>
        <taxon>Enterobacterales</taxon>
        <taxon>Erwiniaceae</taxon>
        <taxon>Pantoea</taxon>
    </lineage>
</organism>
<gene>
    <name evidence="1" type="ORF">HA41_17625</name>
</gene>
<evidence type="ECO:0000313" key="1">
    <source>
        <dbReference type="EMBL" id="ORM50876.1"/>
    </source>
</evidence>
<dbReference type="CDD" id="cd00138">
    <property type="entry name" value="PLDc_SF"/>
    <property type="match status" value="1"/>
</dbReference>
<keyword evidence="2" id="KW-1185">Reference proteome</keyword>
<evidence type="ECO:0000313" key="2">
    <source>
        <dbReference type="Proteomes" id="UP000193933"/>
    </source>
</evidence>
<comment type="caution">
    <text evidence="1">The sequence shown here is derived from an EMBL/GenBank/DDBJ whole genome shotgun (WGS) entry which is preliminary data.</text>
</comment>
<protein>
    <submittedName>
        <fullName evidence="1">Uncharacterized protein</fullName>
    </submittedName>
</protein>